<name>A0A9P6XRQ5_9FUNG</name>
<keyword evidence="3" id="KW-1185">Reference proteome</keyword>
<dbReference type="AlphaFoldDB" id="A0A9P6XRQ5"/>
<proteinExistence type="predicted"/>
<evidence type="ECO:0000313" key="3">
    <source>
        <dbReference type="Proteomes" id="UP000740926"/>
    </source>
</evidence>
<evidence type="ECO:0000256" key="1">
    <source>
        <dbReference type="SAM" id="MobiDB-lite"/>
    </source>
</evidence>
<accession>A0A9P6XRQ5</accession>
<organism evidence="2 3">
    <name type="scientific">Rhizopus delemar</name>
    <dbReference type="NCBI Taxonomy" id="936053"/>
    <lineage>
        <taxon>Eukaryota</taxon>
        <taxon>Fungi</taxon>
        <taxon>Fungi incertae sedis</taxon>
        <taxon>Mucoromycota</taxon>
        <taxon>Mucoromycotina</taxon>
        <taxon>Mucoromycetes</taxon>
        <taxon>Mucorales</taxon>
        <taxon>Mucorineae</taxon>
        <taxon>Rhizopodaceae</taxon>
        <taxon>Rhizopus</taxon>
    </lineage>
</organism>
<gene>
    <name evidence="2" type="ORF">G6F50_016838</name>
</gene>
<reference evidence="2 3" key="1">
    <citation type="journal article" date="2020" name="Microb. Genom.">
        <title>Genetic diversity of clinical and environmental Mucorales isolates obtained from an investigation of mucormycosis cases among solid organ transplant recipients.</title>
        <authorList>
            <person name="Nguyen M.H."/>
            <person name="Kaul D."/>
            <person name="Muto C."/>
            <person name="Cheng S.J."/>
            <person name="Richter R.A."/>
            <person name="Bruno V.M."/>
            <person name="Liu G."/>
            <person name="Beyhan S."/>
            <person name="Sundermann A.J."/>
            <person name="Mounaud S."/>
            <person name="Pasculle A.W."/>
            <person name="Nierman W.C."/>
            <person name="Driscoll E."/>
            <person name="Cumbie R."/>
            <person name="Clancy C.J."/>
            <person name="Dupont C.L."/>
        </authorList>
    </citation>
    <scope>NUCLEOTIDE SEQUENCE [LARGE SCALE GENOMIC DNA]</scope>
    <source>
        <strain evidence="2 3">GL24</strain>
    </source>
</reference>
<sequence length="139" mass="14589">MHGAVELAALRQRMGRGQQGGRMPVVPAGVHLARVLAGVWQAGGFMDGQGVHVGAQPQPARTRPAAQGADHAGHAQAAVHLVAPGGQAFGHEVAGGDFLVGQFGMRMDLMAQRHHLFLNGLDFRQHGAKRESVHVVGHP</sequence>
<evidence type="ECO:0000313" key="2">
    <source>
        <dbReference type="EMBL" id="KAG1531189.1"/>
    </source>
</evidence>
<dbReference type="Proteomes" id="UP000740926">
    <property type="component" value="Unassembled WGS sequence"/>
</dbReference>
<feature type="region of interest" description="Disordered" evidence="1">
    <location>
        <begin position="54"/>
        <end position="73"/>
    </location>
</feature>
<dbReference type="EMBL" id="JAANIU010011227">
    <property type="protein sequence ID" value="KAG1531189.1"/>
    <property type="molecule type" value="Genomic_DNA"/>
</dbReference>
<protein>
    <submittedName>
        <fullName evidence="2">Uncharacterized protein</fullName>
    </submittedName>
</protein>
<comment type="caution">
    <text evidence="2">The sequence shown here is derived from an EMBL/GenBank/DDBJ whole genome shotgun (WGS) entry which is preliminary data.</text>
</comment>